<gene>
    <name evidence="12 16" type="primary">yidC</name>
    <name evidence="16" type="ORF">GC247_04795</name>
    <name evidence="17" type="ORF">HCY95_01466</name>
    <name evidence="15" type="ORF">LACFE_CDS0306</name>
</gene>
<keyword evidence="10 12" id="KW-0143">Chaperone</keyword>
<dbReference type="NCBIfam" id="TIGR03592">
    <property type="entry name" value="yidC_oxa1_cterm"/>
    <property type="match status" value="1"/>
</dbReference>
<dbReference type="InterPro" id="IPR036259">
    <property type="entry name" value="MFS_trans_sf"/>
</dbReference>
<keyword evidence="7 12" id="KW-1133">Transmembrane helix</keyword>
<evidence type="ECO:0000313" key="20">
    <source>
        <dbReference type="Proteomes" id="UP000503169"/>
    </source>
</evidence>
<evidence type="ECO:0000313" key="15">
    <source>
        <dbReference type="EMBL" id="AOR73783.1"/>
    </source>
</evidence>
<keyword evidence="6 12" id="KW-0653">Protein transport</keyword>
<feature type="transmembrane region" description="Helical" evidence="12">
    <location>
        <begin position="130"/>
        <end position="155"/>
    </location>
</feature>
<evidence type="ECO:0000256" key="12">
    <source>
        <dbReference type="HAMAP-Rule" id="MF_01811"/>
    </source>
</evidence>
<dbReference type="GO" id="GO:0015031">
    <property type="term" value="P:protein transport"/>
    <property type="evidence" value="ECO:0007669"/>
    <property type="project" value="UniProtKB-KW"/>
</dbReference>
<dbReference type="PANTHER" id="PTHR12428">
    <property type="entry name" value="OXA1"/>
    <property type="match status" value="1"/>
</dbReference>
<evidence type="ECO:0000313" key="17">
    <source>
        <dbReference type="EMBL" id="QIX59027.1"/>
    </source>
</evidence>
<dbReference type="InterPro" id="IPR047196">
    <property type="entry name" value="YidC_ALB_C"/>
</dbReference>
<evidence type="ECO:0000256" key="6">
    <source>
        <dbReference type="ARBA" id="ARBA00022927"/>
    </source>
</evidence>
<feature type="domain" description="Membrane insertase YidC/Oxa/ALB C-terminal" evidence="14">
    <location>
        <begin position="58"/>
        <end position="246"/>
    </location>
</feature>
<dbReference type="SUPFAM" id="SSF103473">
    <property type="entry name" value="MFS general substrate transporter"/>
    <property type="match status" value="1"/>
</dbReference>
<dbReference type="Proteomes" id="UP000503169">
    <property type="component" value="Chromosome"/>
</dbReference>
<name>A0A1D7ZV86_LIMFE</name>
<evidence type="ECO:0000256" key="4">
    <source>
        <dbReference type="ARBA" id="ARBA00022692"/>
    </source>
</evidence>
<evidence type="ECO:0000256" key="7">
    <source>
        <dbReference type="ARBA" id="ARBA00022989"/>
    </source>
</evidence>
<dbReference type="Proteomes" id="UP000094714">
    <property type="component" value="Chromosome"/>
</dbReference>
<organism evidence="15 18">
    <name type="scientific">Limosilactobacillus fermentum</name>
    <name type="common">Lactobacillus fermentum</name>
    <dbReference type="NCBI Taxonomy" id="1613"/>
    <lineage>
        <taxon>Bacteria</taxon>
        <taxon>Bacillati</taxon>
        <taxon>Bacillota</taxon>
        <taxon>Bacilli</taxon>
        <taxon>Lactobacillales</taxon>
        <taxon>Lactobacillaceae</taxon>
        <taxon>Limosilactobacillus</taxon>
    </lineage>
</organism>
<evidence type="ECO:0000256" key="13">
    <source>
        <dbReference type="SAM" id="MobiDB-lite"/>
    </source>
</evidence>
<dbReference type="InterPro" id="IPR023060">
    <property type="entry name" value="YidC/YidC1/YidC2_Firmicutes"/>
</dbReference>
<accession>A0A1D7ZV86</accession>
<dbReference type="AlphaFoldDB" id="A0A1D7ZV86"/>
<evidence type="ECO:0000259" key="14">
    <source>
        <dbReference type="Pfam" id="PF02096"/>
    </source>
</evidence>
<dbReference type="GO" id="GO:0051205">
    <property type="term" value="P:protein insertion into membrane"/>
    <property type="evidence" value="ECO:0007669"/>
    <property type="project" value="TreeGrafter"/>
</dbReference>
<evidence type="ECO:0000256" key="9">
    <source>
        <dbReference type="ARBA" id="ARBA00023139"/>
    </source>
</evidence>
<keyword evidence="4 12" id="KW-0812">Transmembrane</keyword>
<reference evidence="16 19" key="2">
    <citation type="submission" date="2019-10" db="EMBL/GenBank/DDBJ databases">
        <title>Genome Sequencing and assembly of Lactobacillus fermentum I2, a lactic acid bacteria.</title>
        <authorList>
            <person name="Lopes L.S."/>
            <person name="Persinoti G.F."/>
            <person name="Riano-Pachon D.M."/>
            <person name="Labate C.A."/>
        </authorList>
    </citation>
    <scope>NUCLEOTIDE SEQUENCE [LARGE SCALE GENOMIC DNA]</scope>
    <source>
        <strain evidence="16 19">I2</strain>
    </source>
</reference>
<sequence length="303" mass="33905">MKKKRFLVAGGLTMALTLLSGCVRTTKSGKPYGMVYDYLAKPMQHLMEWFAGLFGNSYGWAIVALVVVVRLILLPLMMSQMKKSTMMQERMAMLQPQMRALQERQKQAKTPEEQAAASQAMMSFYKDNNVSLTGGIGCLPLLIQLPVFSALYFAIRYSPDLAQASFFGLQLGQRSALLAIMAFVAYLIQGWLSMLGVPEDQKKQMRMALMMSPIMILFISWQASAGLGLYFFIGGVFAILQTWLVNIYRPRIRKQIHEEMKKNPPKPVEPLVTTPASAAPAKGATSAPRPRKNRNAGKQHHHK</sequence>
<feature type="compositionally biased region" description="Low complexity" evidence="13">
    <location>
        <begin position="273"/>
        <end position="288"/>
    </location>
</feature>
<feature type="transmembrane region" description="Helical" evidence="12">
    <location>
        <begin position="49"/>
        <end position="73"/>
    </location>
</feature>
<dbReference type="Proteomes" id="UP000466799">
    <property type="component" value="Unassembled WGS sequence"/>
</dbReference>
<keyword evidence="3 12" id="KW-1003">Cell membrane</keyword>
<evidence type="ECO:0000256" key="10">
    <source>
        <dbReference type="ARBA" id="ARBA00023186"/>
    </source>
</evidence>
<evidence type="ECO:0000256" key="5">
    <source>
        <dbReference type="ARBA" id="ARBA00022729"/>
    </source>
</evidence>
<evidence type="ECO:0000256" key="11">
    <source>
        <dbReference type="ARBA" id="ARBA00023288"/>
    </source>
</evidence>
<dbReference type="PROSITE" id="PS51257">
    <property type="entry name" value="PROKAR_LIPOPROTEIN"/>
    <property type="match status" value="1"/>
</dbReference>
<keyword evidence="11 12" id="KW-0449">Lipoprotein</keyword>
<evidence type="ECO:0000313" key="18">
    <source>
        <dbReference type="Proteomes" id="UP000094714"/>
    </source>
</evidence>
<dbReference type="GO" id="GO:0005886">
    <property type="term" value="C:plasma membrane"/>
    <property type="evidence" value="ECO:0007669"/>
    <property type="project" value="UniProtKB-SubCell"/>
</dbReference>
<evidence type="ECO:0000256" key="3">
    <source>
        <dbReference type="ARBA" id="ARBA00022475"/>
    </source>
</evidence>
<protein>
    <recommendedName>
        <fullName evidence="12">Membrane protein insertase YidC</fullName>
    </recommendedName>
    <alternativeName>
        <fullName evidence="12">Foldase YidC</fullName>
    </alternativeName>
    <alternativeName>
        <fullName evidence="12">Membrane integrase YidC</fullName>
    </alternativeName>
    <alternativeName>
        <fullName evidence="12">Membrane protein YidC</fullName>
    </alternativeName>
</protein>
<keyword evidence="5 12" id="KW-0732">Signal</keyword>
<reference evidence="17 20" key="3">
    <citation type="submission" date="2020-04" db="EMBL/GenBank/DDBJ databases">
        <title>Novel strain L. Fermentum HFD1 producer antibacterial peptides.</title>
        <authorList>
            <person name="Ozhegov G.D."/>
            <person name="Pavlova A.S."/>
            <person name="Zhuravleva D.E."/>
            <person name="Gogoleva N.V."/>
            <person name="Shagimardanova E.I."/>
            <person name="Markelova M.I."/>
            <person name="Yarullina D.R."/>
            <person name="Kayumov A.R."/>
        </authorList>
    </citation>
    <scope>NUCLEOTIDE SEQUENCE [LARGE SCALE GENOMIC DNA]</scope>
    <source>
        <strain evidence="17 20">HFD1</strain>
    </source>
</reference>
<comment type="caution">
    <text evidence="12">Lacks conserved residue(s) required for the propagation of feature annotation.</text>
</comment>
<evidence type="ECO:0000313" key="16">
    <source>
        <dbReference type="EMBL" id="MPQ35222.1"/>
    </source>
</evidence>
<keyword evidence="9" id="KW-0564">Palmitate</keyword>
<dbReference type="GO" id="GO:0032977">
    <property type="term" value="F:membrane insertase activity"/>
    <property type="evidence" value="ECO:0007669"/>
    <property type="project" value="InterPro"/>
</dbReference>
<dbReference type="Pfam" id="PF02096">
    <property type="entry name" value="60KD_IMP"/>
    <property type="match status" value="1"/>
</dbReference>
<dbReference type="InterPro" id="IPR001708">
    <property type="entry name" value="YidC/ALB3/OXA1/COX18"/>
</dbReference>
<dbReference type="HAMAP" id="MF_01811">
    <property type="entry name" value="YidC_type2"/>
    <property type="match status" value="1"/>
</dbReference>
<dbReference type="EMBL" id="CP050919">
    <property type="protein sequence ID" value="QIX59027.1"/>
    <property type="molecule type" value="Genomic_DNA"/>
</dbReference>
<dbReference type="PATRIC" id="fig|1613.112.peg.324"/>
<dbReference type="InterPro" id="IPR028055">
    <property type="entry name" value="YidC/Oxa/ALB_C"/>
</dbReference>
<comment type="similarity">
    <text evidence="12">Belongs to the OXA1/ALB3/YidC family. Type 2 subfamily.</text>
</comment>
<dbReference type="PANTHER" id="PTHR12428:SF65">
    <property type="entry name" value="CYTOCHROME C OXIDASE ASSEMBLY PROTEIN COX18, MITOCHONDRIAL"/>
    <property type="match status" value="1"/>
</dbReference>
<dbReference type="RefSeq" id="WP_003686225.1">
    <property type="nucleotide sequence ID" value="NZ_BJLV01000001.1"/>
</dbReference>
<feature type="region of interest" description="Disordered" evidence="13">
    <location>
        <begin position="258"/>
        <end position="303"/>
    </location>
</feature>
<proteinExistence type="inferred from homology"/>
<reference evidence="15 18" key="1">
    <citation type="submission" date="2016-09" db="EMBL/GenBank/DDBJ databases">
        <title>Genome Sequence of the Lactobacillus fermentum strain NCC2970 (CNCM I-5068).</title>
        <authorList>
            <person name="Barretto C."/>
            <person name="Ngom-Bru C."/>
            <person name="Genevaz A."/>
            <person name="Fournier C."/>
            <person name="Moine D."/>
            <person name="Kassam M."/>
            <person name="Iltis A."/>
            <person name="Sagory-Zalkind P."/>
            <person name="Faucherand G."/>
            <person name="Descombes P."/>
            <person name="Duboux S."/>
        </authorList>
    </citation>
    <scope>NUCLEOTIDE SEQUENCE [LARGE SCALE GENOMIC DNA]</scope>
    <source>
        <strain evidence="15 18">NCC2970</strain>
    </source>
</reference>
<dbReference type="EMBL" id="WHJL01000024">
    <property type="protein sequence ID" value="MPQ35222.1"/>
    <property type="molecule type" value="Genomic_DNA"/>
</dbReference>
<comment type="subcellular location">
    <subcellularLocation>
        <location evidence="1 12">Cell membrane</location>
        <topology evidence="1 12">Multi-pass membrane protein</topology>
    </subcellularLocation>
</comment>
<keyword evidence="8 12" id="KW-0472">Membrane</keyword>
<evidence type="ECO:0000256" key="8">
    <source>
        <dbReference type="ARBA" id="ARBA00023136"/>
    </source>
</evidence>
<evidence type="ECO:0000313" key="19">
    <source>
        <dbReference type="Proteomes" id="UP000466799"/>
    </source>
</evidence>
<dbReference type="EMBL" id="CP017151">
    <property type="protein sequence ID" value="AOR73783.1"/>
    <property type="molecule type" value="Genomic_DNA"/>
</dbReference>
<evidence type="ECO:0000256" key="2">
    <source>
        <dbReference type="ARBA" id="ARBA00022448"/>
    </source>
</evidence>
<keyword evidence="2 12" id="KW-0813">Transport</keyword>
<dbReference type="PRINTS" id="PR00701">
    <property type="entry name" value="60KDINNERMP"/>
</dbReference>
<evidence type="ECO:0000256" key="1">
    <source>
        <dbReference type="ARBA" id="ARBA00004651"/>
    </source>
</evidence>
<feature type="transmembrane region" description="Helical" evidence="12">
    <location>
        <begin position="175"/>
        <end position="195"/>
    </location>
</feature>
<dbReference type="CDD" id="cd20070">
    <property type="entry name" value="5TM_YidC_Alb3"/>
    <property type="match status" value="1"/>
</dbReference>
<comment type="function">
    <text evidence="12">Required for the insertion and/or proper folding and/or complex formation of integral membrane proteins into the membrane. Involved in integration of membrane proteins that insert both dependently and independently of the Sec translocase complex, as well as at least some lipoproteins.</text>
</comment>
<feature type="compositionally biased region" description="Basic residues" evidence="13">
    <location>
        <begin position="289"/>
        <end position="303"/>
    </location>
</feature>